<dbReference type="EMBL" id="CYKH01001711">
    <property type="protein sequence ID" value="CUG89172.1"/>
    <property type="molecule type" value="Genomic_DNA"/>
</dbReference>
<dbReference type="GO" id="GO:0030246">
    <property type="term" value="F:carbohydrate binding"/>
    <property type="evidence" value="ECO:0007669"/>
    <property type="project" value="UniProtKB-KW"/>
</dbReference>
<proteinExistence type="predicted"/>
<organism evidence="4 5">
    <name type="scientific">Bodo saltans</name>
    <name type="common">Flagellated protozoan</name>
    <dbReference type="NCBI Taxonomy" id="75058"/>
    <lineage>
        <taxon>Eukaryota</taxon>
        <taxon>Discoba</taxon>
        <taxon>Euglenozoa</taxon>
        <taxon>Kinetoplastea</taxon>
        <taxon>Metakinetoplastina</taxon>
        <taxon>Eubodonida</taxon>
        <taxon>Bodonidae</taxon>
        <taxon>Bodo</taxon>
    </lineage>
</organism>
<evidence type="ECO:0000313" key="4">
    <source>
        <dbReference type="EMBL" id="CUG89172.1"/>
    </source>
</evidence>
<sequence>MTASRDMWRATAAAALGANIELTATNKELREALHAKRLEAKELDNELVTAKERCKTLKCGALSLDAIHRKLREDVNAQHRAQLEEQRAALQREEDLREQIEDAKAENKELTAFYSTVVEALMEENDTLKREANEAKEMEAATAAMIAAAQSERDYWTQCAQAGEDEAAAEMASAMQEEVETLSAENQERKQELQQTQEELAVAAEESAKAKQELEEMQATIVIIAAVAIGVASLISVLLDRNGEAVSLPSFDPTRVKVVVENERWYPFPFSTWSKKLLPTDRYNYTRIDGKTQCDPPESTSLAAGEQWVEKAWRVEGMGSPDGWLYSFDFPSTHYTENFSSACVRRRIHVRGFTESTPPTGPPSEMLVGSKLMVGDQLASPNNRFHLFLQRDGNLVLYDQARAIWASNTHGKDSKELLFQTDGNIVLYGGTGLPYWHTATHGKPITRFVLQDDGNLVAYAVGGKARWSVR</sequence>
<accession>A0A0S4JGA9</accession>
<dbReference type="InterPro" id="IPR036426">
    <property type="entry name" value="Bulb-type_lectin_dom_sf"/>
</dbReference>
<gene>
    <name evidence="4" type="ORF">BSAL_19685</name>
</gene>
<protein>
    <submittedName>
        <fullName evidence="4">Mannose-binding lectin, putative</fullName>
    </submittedName>
</protein>
<dbReference type="OrthoDB" id="1884773at2759"/>
<evidence type="ECO:0000256" key="1">
    <source>
        <dbReference type="SAM" id="Coils"/>
    </source>
</evidence>
<dbReference type="AlphaFoldDB" id="A0A0S4JGA9"/>
<dbReference type="SUPFAM" id="SSF51110">
    <property type="entry name" value="alpha-D-mannose-specific plant lectins"/>
    <property type="match status" value="1"/>
</dbReference>
<keyword evidence="4" id="KW-0430">Lectin</keyword>
<keyword evidence="5" id="KW-1185">Reference proteome</keyword>
<evidence type="ECO:0000256" key="2">
    <source>
        <dbReference type="SAM" id="Phobius"/>
    </source>
</evidence>
<keyword evidence="1" id="KW-0175">Coiled coil</keyword>
<feature type="coiled-coil region" evidence="1">
    <location>
        <begin position="172"/>
        <end position="220"/>
    </location>
</feature>
<keyword evidence="2" id="KW-0472">Membrane</keyword>
<keyword evidence="2" id="KW-1133">Transmembrane helix</keyword>
<dbReference type="GO" id="GO:0016020">
    <property type="term" value="C:membrane"/>
    <property type="evidence" value="ECO:0007669"/>
    <property type="project" value="InterPro"/>
</dbReference>
<evidence type="ECO:0000259" key="3">
    <source>
        <dbReference type="PROSITE" id="PS50927"/>
    </source>
</evidence>
<reference evidence="5" key="1">
    <citation type="submission" date="2015-09" db="EMBL/GenBank/DDBJ databases">
        <authorList>
            <consortium name="Pathogen Informatics"/>
        </authorList>
    </citation>
    <scope>NUCLEOTIDE SEQUENCE [LARGE SCALE GENOMIC DNA]</scope>
    <source>
        <strain evidence="5">Lake Konstanz</strain>
    </source>
</reference>
<dbReference type="VEuPathDB" id="TriTrypDB:BSAL_19685"/>
<dbReference type="InterPro" id="IPR006614">
    <property type="entry name" value="Peroxin/Ferlin"/>
</dbReference>
<dbReference type="SMART" id="SM00693">
    <property type="entry name" value="DysFN"/>
    <property type="match status" value="1"/>
</dbReference>
<dbReference type="SMART" id="SM00108">
    <property type="entry name" value="B_lectin"/>
    <property type="match status" value="1"/>
</dbReference>
<feature type="domain" description="Bulb-type lectin" evidence="3">
    <location>
        <begin position="363"/>
        <end position="470"/>
    </location>
</feature>
<dbReference type="CDD" id="cd00028">
    <property type="entry name" value="B_lectin"/>
    <property type="match status" value="1"/>
</dbReference>
<evidence type="ECO:0000313" key="5">
    <source>
        <dbReference type="Proteomes" id="UP000051952"/>
    </source>
</evidence>
<dbReference type="PROSITE" id="PS50927">
    <property type="entry name" value="BULB_LECTIN"/>
    <property type="match status" value="1"/>
</dbReference>
<keyword evidence="2" id="KW-0812">Transmembrane</keyword>
<dbReference type="Proteomes" id="UP000051952">
    <property type="component" value="Unassembled WGS sequence"/>
</dbReference>
<feature type="coiled-coil region" evidence="1">
    <location>
        <begin position="26"/>
        <end position="141"/>
    </location>
</feature>
<name>A0A0S4JGA9_BODSA</name>
<dbReference type="Gene3D" id="2.90.10.10">
    <property type="entry name" value="Bulb-type lectin domain"/>
    <property type="match status" value="2"/>
</dbReference>
<dbReference type="InterPro" id="IPR001480">
    <property type="entry name" value="Bulb-type_lectin_dom"/>
</dbReference>
<feature type="transmembrane region" description="Helical" evidence="2">
    <location>
        <begin position="219"/>
        <end position="239"/>
    </location>
</feature>